<keyword evidence="1" id="KW-0812">Transmembrane</keyword>
<feature type="transmembrane region" description="Helical" evidence="1">
    <location>
        <begin position="24"/>
        <end position="43"/>
    </location>
</feature>
<evidence type="ECO:0000313" key="3">
    <source>
        <dbReference type="RefSeq" id="XP_022290374.1"/>
    </source>
</evidence>
<dbReference type="Proteomes" id="UP000694844">
    <property type="component" value="Chromosome 1"/>
</dbReference>
<dbReference type="RefSeq" id="XP_022290374.1">
    <property type="nucleotide sequence ID" value="XM_022434666.1"/>
</dbReference>
<sequence length="136" mass="15167">MVISTAHATMDLLSETTESLVKKLTISILALSFLILNAVMPVVSKDTIPRLEYVSVNQDKNLILMGKRALTLMNAVMEIPVLTIAQTQIMVLNVNVLLDTNFRTTEYLVKNVMDFSTVWTVRLLVNVDEGQKPATM</sequence>
<evidence type="ECO:0000313" key="2">
    <source>
        <dbReference type="Proteomes" id="UP000694844"/>
    </source>
</evidence>
<protein>
    <submittedName>
        <fullName evidence="3">Uncharacterized protein LOC111102009</fullName>
    </submittedName>
</protein>
<evidence type="ECO:0000256" key="1">
    <source>
        <dbReference type="SAM" id="Phobius"/>
    </source>
</evidence>
<dbReference type="KEGG" id="cvn:111102009"/>
<gene>
    <name evidence="3" type="primary">LOC111102009</name>
</gene>
<keyword evidence="2" id="KW-1185">Reference proteome</keyword>
<dbReference type="GeneID" id="111102009"/>
<name>A0A8B8AK23_CRAVI</name>
<keyword evidence="1" id="KW-1133">Transmembrane helix</keyword>
<accession>A0A8B8AK23</accession>
<reference evidence="2" key="1">
    <citation type="submission" date="2024-06" db="UniProtKB">
        <authorList>
            <consortium name="RefSeq"/>
        </authorList>
    </citation>
    <scope>NUCLEOTIDE SEQUENCE [LARGE SCALE GENOMIC DNA]</scope>
</reference>
<dbReference type="AlphaFoldDB" id="A0A8B8AK23"/>
<keyword evidence="1" id="KW-0472">Membrane</keyword>
<reference evidence="3" key="2">
    <citation type="submission" date="2025-08" db="UniProtKB">
        <authorList>
            <consortium name="RefSeq"/>
        </authorList>
    </citation>
    <scope>IDENTIFICATION</scope>
    <source>
        <tissue evidence="3">Whole sample</tissue>
    </source>
</reference>
<organism evidence="2 3">
    <name type="scientific">Crassostrea virginica</name>
    <name type="common">Eastern oyster</name>
    <dbReference type="NCBI Taxonomy" id="6565"/>
    <lineage>
        <taxon>Eukaryota</taxon>
        <taxon>Metazoa</taxon>
        <taxon>Spiralia</taxon>
        <taxon>Lophotrochozoa</taxon>
        <taxon>Mollusca</taxon>
        <taxon>Bivalvia</taxon>
        <taxon>Autobranchia</taxon>
        <taxon>Pteriomorphia</taxon>
        <taxon>Ostreida</taxon>
        <taxon>Ostreoidea</taxon>
        <taxon>Ostreidae</taxon>
        <taxon>Crassostrea</taxon>
    </lineage>
</organism>
<proteinExistence type="predicted"/>